<protein>
    <submittedName>
        <fullName evidence="3">Formylglycine-generating enzyme family protein</fullName>
    </submittedName>
</protein>
<dbReference type="AlphaFoldDB" id="A0AAE9Z6W2"/>
<dbReference type="InterPro" id="IPR016187">
    <property type="entry name" value="CTDL_fold"/>
</dbReference>
<keyword evidence="4" id="KW-1185">Reference proteome</keyword>
<dbReference type="SUPFAM" id="SSF56436">
    <property type="entry name" value="C-type lectin-like"/>
    <property type="match status" value="1"/>
</dbReference>
<proteinExistence type="predicted"/>
<dbReference type="Proteomes" id="UP000032352">
    <property type="component" value="Chromosome"/>
</dbReference>
<evidence type="ECO:0000313" key="4">
    <source>
        <dbReference type="Proteomes" id="UP000032352"/>
    </source>
</evidence>
<dbReference type="KEGG" id="tvd:SG34_013920"/>
<feature type="domain" description="Sulfatase-modifying factor enzyme-like" evidence="2">
    <location>
        <begin position="23"/>
        <end position="255"/>
    </location>
</feature>
<dbReference type="InterPro" id="IPR051043">
    <property type="entry name" value="Sulfatase_Mod_Factor_Kinase"/>
</dbReference>
<accession>A0AAE9Z6W2</accession>
<feature type="signal peptide" evidence="1">
    <location>
        <begin position="1"/>
        <end position="19"/>
    </location>
</feature>
<dbReference type="RefSeq" id="WP_044838125.1">
    <property type="nucleotide sequence ID" value="NZ_CP059733.1"/>
</dbReference>
<dbReference type="PANTHER" id="PTHR23150:SF19">
    <property type="entry name" value="FORMYLGLYCINE-GENERATING ENZYME"/>
    <property type="match status" value="1"/>
</dbReference>
<dbReference type="InterPro" id="IPR042095">
    <property type="entry name" value="SUMF_sf"/>
</dbReference>
<dbReference type="PANTHER" id="PTHR23150">
    <property type="entry name" value="SULFATASE MODIFYING FACTOR 1, 2"/>
    <property type="match status" value="1"/>
</dbReference>
<sequence>MRHLATVCLSLITALPAAAALPQGMVKISGGPFSPFFDRDKDGNKISILVEDFYLDQAPVTNGDYLSFIRQNPQWSKTRIKRIFAEKTYLKHWPADFAFKPGEANKPVRHVSWFAASAYCQALNKQLPTIMQWEYAAIADEKRPNAMGQPGYRQQILDWYSKPSTGELADVKQGHKNYWSVYDLHGLLWEWNLDYNTALVTGESRENASLNRNMFCGSGALGAKDKLDYGAFMRFGFRSALKGNYTVGNLGFRCAQSAGKSND</sequence>
<gene>
    <name evidence="3" type="ORF">SG34_013920</name>
</gene>
<reference evidence="3 4" key="1">
    <citation type="journal article" date="2015" name="Genome Announc.">
        <title>Draft Genome Sequences of Marine Isolates of Thalassomonas viridans and Thalassomonas actiniarum.</title>
        <authorList>
            <person name="Olonade I."/>
            <person name="van Zyl L.J."/>
            <person name="Trindade M."/>
        </authorList>
    </citation>
    <scope>NUCLEOTIDE SEQUENCE [LARGE SCALE GENOMIC DNA]</scope>
    <source>
        <strain evidence="3 4">XOM25</strain>
    </source>
</reference>
<dbReference type="EMBL" id="CP059733">
    <property type="protein sequence ID" value="WDE07881.1"/>
    <property type="molecule type" value="Genomic_DNA"/>
</dbReference>
<evidence type="ECO:0000256" key="1">
    <source>
        <dbReference type="SAM" id="SignalP"/>
    </source>
</evidence>
<evidence type="ECO:0000259" key="2">
    <source>
        <dbReference type="Pfam" id="PF03781"/>
    </source>
</evidence>
<keyword evidence="1" id="KW-0732">Signal</keyword>
<organism evidence="3 4">
    <name type="scientific">Thalassomonas viridans</name>
    <dbReference type="NCBI Taxonomy" id="137584"/>
    <lineage>
        <taxon>Bacteria</taxon>
        <taxon>Pseudomonadati</taxon>
        <taxon>Pseudomonadota</taxon>
        <taxon>Gammaproteobacteria</taxon>
        <taxon>Alteromonadales</taxon>
        <taxon>Colwelliaceae</taxon>
        <taxon>Thalassomonas</taxon>
    </lineage>
</organism>
<dbReference type="GO" id="GO:0120147">
    <property type="term" value="F:formylglycine-generating oxidase activity"/>
    <property type="evidence" value="ECO:0007669"/>
    <property type="project" value="TreeGrafter"/>
</dbReference>
<dbReference type="Pfam" id="PF03781">
    <property type="entry name" value="FGE-sulfatase"/>
    <property type="match status" value="1"/>
</dbReference>
<dbReference type="Gene3D" id="3.90.1580.10">
    <property type="entry name" value="paralog of FGE (formylglycine-generating enzyme)"/>
    <property type="match status" value="1"/>
</dbReference>
<dbReference type="InterPro" id="IPR005532">
    <property type="entry name" value="SUMF_dom"/>
</dbReference>
<name>A0AAE9Z6W2_9GAMM</name>
<reference evidence="3 4" key="2">
    <citation type="journal article" date="2022" name="Mar. Drugs">
        <title>Bioassay-Guided Fractionation Leads to the Detection of Cholic Acid Generated by the Rare Thalassomonas sp.</title>
        <authorList>
            <person name="Pheiffer F."/>
            <person name="Schneider Y.K."/>
            <person name="Hansen E.H."/>
            <person name="Andersen J.H."/>
            <person name="Isaksson J."/>
            <person name="Busche T."/>
            <person name="R C."/>
            <person name="Kalinowski J."/>
            <person name="Zyl L.V."/>
            <person name="Trindade M."/>
        </authorList>
    </citation>
    <scope>NUCLEOTIDE SEQUENCE [LARGE SCALE GENOMIC DNA]</scope>
    <source>
        <strain evidence="3 4">XOM25</strain>
    </source>
</reference>
<evidence type="ECO:0000313" key="3">
    <source>
        <dbReference type="EMBL" id="WDE07881.1"/>
    </source>
</evidence>
<feature type="chain" id="PRO_5042130309" evidence="1">
    <location>
        <begin position="20"/>
        <end position="263"/>
    </location>
</feature>